<dbReference type="InterPro" id="IPR031350">
    <property type="entry name" value="Goodbye_dom"/>
</dbReference>
<dbReference type="EMBL" id="CDHK01000006">
    <property type="protein sequence ID" value="CEJ58172.1"/>
    <property type="molecule type" value="Genomic_DNA"/>
</dbReference>
<sequence length="1545" mass="173748">MGEKDSPTSIAGIWEIARREFERLTGKQLQPTSAASLQHIRDTIEASRSSKDPNVEKAKQAGLRIVKCIQLLGGVASQAASLAFPPAGVCFSALSFLLDIPPKLHGFHAAIDGIFVEVEPTLVQFEMYRDIESRDAVHPDMVLAINKVMISFVTLCAKCINFRDGGFLVRLKANLKKAMFDEEGIQDELAHFKSLIETQKMIEGTWTIQQVIETKRSLLLVKDDTEKIIKTTDDIKDKVGNLSAEQQKRRTEQTTKSHIEKIRNTLGISENEVTSTINVCDNLWKSTVKGSGEWLNRMDEYVNWVKNDPPETSPLLLLAGDGGSGKSVLASVVYKNLDKRSSSLTQETGRTLVQSDGRTLVAYYAFAPTGKIDDDKTPAETALKSVCIQFALQDAAYAKQLAESFKDNTDGAKDGPDLVKEQAKDARYFRDADCQQLWNDLRLGAPTQTATHFLLLDGIDNLPANKLQELGNIFRGISEAQGPDPRREARNGARVLVCGSLQKLENLGEAPDGGVQFPTIDVGSCNGDDIDKYIERELQNSDLFQADNAQNRRIKEEVQAALKTRAEGTFTQVRSDIGMVKGIVESEMTEDDLKKALSATKKNAKATITDDIASLEALPNNQKLIDEVNELLVWVDLGPYYYNVEELEGILFLRFEATSLKPLREKLQGTYTKLFYVDSDGEVLLQDHIRDHVKLEDRAQKRASNERTISINITITNADSESIQRFFWDLGRFGAIDQFKFAPTGISADSSSGFGPTQKKRIGINDTDSHMTMLKFVFSLIFNPPNETTELVGPKLLAGLTSHLDMLRTATEADELSAEERRFIARNVLDIFHEPEHLEKHWKSTELLGWTEDQSKMDCIWGWLKDPVAISKLDAPKAEWLAAATDDWNPTRKLLTPFMKMLARRWLQDREWQPLRPCATILNALMMTSQDNRVLSDAVSMENDEYMSIKRDELDQIRPFLIEKASNWSKAALEIEETDFVWHVRLGETYRGCQQPEKAREEYGKAAKILQDDEASGKEIDKNELRDIFILMGRLSSGEEALEFYEKARGIDPENIETRYRILKYRISNCTVDGQAAVVREALTSEDGIHPDLLEPILKLVIDDYKVEVDSEISIFIIFNAVISGASLIPECWPELLQCMDKAIEKAESESSSDDLAILHLHKGIAASLCGDDYTSTRSEVEHWQECWAAARDNGYFKRTSTATTLLVGENSEARSLSGHLLILVGDILSKYHFDQTHLLLDGDEHSYQNQIRELERIATDQLPDGMSGWTKAKCYLASQYVLRGQVAQAQAVFQWDMAVVLNMLTDDDSGNDWVGYSMLAHLLTHVGDYANAGVAYKLIPSAFLDQEILTELLHIGDEAAAMAATKKITDFYASNCSEGEIPLNQVITLQSEVARLSEQATEEDAEHWKEMARILKEFNDVLQVEWYIQCDSCEARCGFDESYWACGYCFCTHFCENCHQKISAKEKTSKERRKLLVCSETHDWFRLPAWDAKRFAWVCRGKLPAVETDGEIVISADGEAIPVRKWLGYLCGKWGLNKEDWGFD</sequence>
<dbReference type="InterPro" id="IPR011990">
    <property type="entry name" value="TPR-like_helical_dom_sf"/>
</dbReference>
<dbReference type="Pfam" id="PF17109">
    <property type="entry name" value="Goodbye"/>
    <property type="match status" value="1"/>
</dbReference>
<organism evidence="4 5">
    <name type="scientific">Penicillium brasilianum</name>
    <dbReference type="NCBI Taxonomy" id="104259"/>
    <lineage>
        <taxon>Eukaryota</taxon>
        <taxon>Fungi</taxon>
        <taxon>Dikarya</taxon>
        <taxon>Ascomycota</taxon>
        <taxon>Pezizomycotina</taxon>
        <taxon>Eurotiomycetes</taxon>
        <taxon>Eurotiomycetidae</taxon>
        <taxon>Eurotiales</taxon>
        <taxon>Aspergillaceae</taxon>
        <taxon>Penicillium</taxon>
    </lineage>
</organism>
<evidence type="ECO:0000259" key="2">
    <source>
        <dbReference type="Pfam" id="PF17109"/>
    </source>
</evidence>
<dbReference type="Pfam" id="PF24883">
    <property type="entry name" value="NPHP3_N"/>
    <property type="match status" value="1"/>
</dbReference>
<protein>
    <submittedName>
        <fullName evidence="4">Uncharacterized protein</fullName>
    </submittedName>
</protein>
<dbReference type="PANTHER" id="PTHR10039">
    <property type="entry name" value="AMELOGENIN"/>
    <property type="match status" value="1"/>
</dbReference>
<dbReference type="InterPro" id="IPR027417">
    <property type="entry name" value="P-loop_NTPase"/>
</dbReference>
<evidence type="ECO:0000259" key="3">
    <source>
        <dbReference type="Pfam" id="PF24883"/>
    </source>
</evidence>
<evidence type="ECO:0000256" key="1">
    <source>
        <dbReference type="ARBA" id="ARBA00022737"/>
    </source>
</evidence>
<evidence type="ECO:0000313" key="4">
    <source>
        <dbReference type="EMBL" id="CEJ58172.1"/>
    </source>
</evidence>
<dbReference type="SUPFAM" id="SSF48452">
    <property type="entry name" value="TPR-like"/>
    <property type="match status" value="1"/>
</dbReference>
<keyword evidence="5" id="KW-1185">Reference proteome</keyword>
<evidence type="ECO:0000313" key="5">
    <source>
        <dbReference type="Proteomes" id="UP000042958"/>
    </source>
</evidence>
<gene>
    <name evidence="4" type="ORF">PMG11_06839</name>
</gene>
<dbReference type="Gene3D" id="1.25.40.10">
    <property type="entry name" value="Tetratricopeptide repeat domain"/>
    <property type="match status" value="1"/>
</dbReference>
<dbReference type="SUPFAM" id="SSF52540">
    <property type="entry name" value="P-loop containing nucleoside triphosphate hydrolases"/>
    <property type="match status" value="1"/>
</dbReference>
<keyword evidence="1" id="KW-0677">Repeat</keyword>
<dbReference type="Proteomes" id="UP000042958">
    <property type="component" value="Unassembled WGS sequence"/>
</dbReference>
<proteinExistence type="predicted"/>
<dbReference type="STRING" id="104259.A0A0F7TT15"/>
<feature type="domain" description="Fungal STAND N-terminal Goodbye" evidence="2">
    <location>
        <begin position="14"/>
        <end position="128"/>
    </location>
</feature>
<dbReference type="OrthoDB" id="2913095at2759"/>
<name>A0A0F7TT15_PENBI</name>
<dbReference type="PANTHER" id="PTHR10039:SF17">
    <property type="entry name" value="FUNGAL STAND N-TERMINAL GOODBYE DOMAIN-CONTAINING PROTEIN-RELATED"/>
    <property type="match status" value="1"/>
</dbReference>
<dbReference type="InterPro" id="IPR056884">
    <property type="entry name" value="NPHP3-like_N"/>
</dbReference>
<accession>A0A0F7TT15</accession>
<feature type="domain" description="Nephrocystin 3-like N-terminal" evidence="3">
    <location>
        <begin position="290"/>
        <end position="471"/>
    </location>
</feature>
<reference evidence="5" key="1">
    <citation type="journal article" date="2015" name="Genome Announc.">
        <title>Draft genome sequence of the fungus Penicillium brasilianum MG11.</title>
        <authorList>
            <person name="Horn F."/>
            <person name="Linde J."/>
            <person name="Mattern D.J."/>
            <person name="Walther G."/>
            <person name="Guthke R."/>
            <person name="Brakhage A.A."/>
            <person name="Valiante V."/>
        </authorList>
    </citation>
    <scope>NUCLEOTIDE SEQUENCE [LARGE SCALE GENOMIC DNA]</scope>
    <source>
        <strain evidence="5">MG11</strain>
    </source>
</reference>